<evidence type="ECO:0000313" key="9">
    <source>
        <dbReference type="EMBL" id="QLI05332.1"/>
    </source>
</evidence>
<dbReference type="InterPro" id="IPR020573">
    <property type="entry name" value="UDP_GlcNAc_AcTrfase_non-rep"/>
</dbReference>
<keyword evidence="2 7" id="KW-0441">Lipid A biosynthesis</keyword>
<dbReference type="KEGG" id="cinf:CINF_0818"/>
<name>A0A7H9CH84_9BACT</name>
<dbReference type="Gene3D" id="3.40.1390.10">
    <property type="entry name" value="MurE/MurF, N-terminal domain"/>
    <property type="match status" value="1"/>
</dbReference>
<feature type="domain" description="UDP-3-O-[3-hydroxymyristoyl] glucosamine N-acyltransferase non-repeat region" evidence="8">
    <location>
        <begin position="20"/>
        <end position="86"/>
    </location>
</feature>
<dbReference type="EC" id="2.3.1.191" evidence="7"/>
<dbReference type="InterPro" id="IPR007691">
    <property type="entry name" value="LpxD"/>
</dbReference>
<keyword evidence="1 7" id="KW-0444">Lipid biosynthesis</keyword>
<dbReference type="RefSeq" id="WP_179975844.1">
    <property type="nucleotide sequence ID" value="NZ_CP049075.1"/>
</dbReference>
<keyword evidence="10" id="KW-1185">Reference proteome</keyword>
<dbReference type="PANTHER" id="PTHR43378:SF2">
    <property type="entry name" value="UDP-3-O-ACYLGLUCOSAMINE N-ACYLTRANSFERASE 1, MITOCHONDRIAL-RELATED"/>
    <property type="match status" value="1"/>
</dbReference>
<dbReference type="Pfam" id="PF00132">
    <property type="entry name" value="Hexapep"/>
    <property type="match status" value="1"/>
</dbReference>
<dbReference type="CDD" id="cd03352">
    <property type="entry name" value="LbH_LpxD"/>
    <property type="match status" value="1"/>
</dbReference>
<comment type="function">
    <text evidence="7">Catalyzes the N-acylation of UDP-3-O-acylglucosamine using 3-hydroxyacyl-ACP as the acyl donor. Is involved in the biosynthesis of lipid A, a phosphorylated glycolipid that anchors the lipopolysaccharide to the outer membrane of the cell.</text>
</comment>
<dbReference type="GO" id="GO:0016410">
    <property type="term" value="F:N-acyltransferase activity"/>
    <property type="evidence" value="ECO:0007669"/>
    <property type="project" value="InterPro"/>
</dbReference>
<dbReference type="InterPro" id="IPR011004">
    <property type="entry name" value="Trimer_LpxA-like_sf"/>
</dbReference>
<evidence type="ECO:0000256" key="5">
    <source>
        <dbReference type="ARBA" id="ARBA00023098"/>
    </source>
</evidence>
<dbReference type="GO" id="GO:0103118">
    <property type="term" value="F:UDP-3-O-[(3R)-3-hydroxyacyl]-glucosamine N-acyltransferase activity"/>
    <property type="evidence" value="ECO:0007669"/>
    <property type="project" value="UniProtKB-EC"/>
</dbReference>
<keyword evidence="3 7" id="KW-0808">Transferase</keyword>
<comment type="subunit">
    <text evidence="7">Homotrimer.</text>
</comment>
<dbReference type="HAMAP" id="MF_00523">
    <property type="entry name" value="LpxD"/>
    <property type="match status" value="1"/>
</dbReference>
<evidence type="ECO:0000256" key="2">
    <source>
        <dbReference type="ARBA" id="ARBA00022556"/>
    </source>
</evidence>
<dbReference type="GO" id="GO:0016020">
    <property type="term" value="C:membrane"/>
    <property type="evidence" value="ECO:0007669"/>
    <property type="project" value="GOC"/>
</dbReference>
<proteinExistence type="inferred from homology"/>
<dbReference type="EMBL" id="CP049075">
    <property type="protein sequence ID" value="QLI05332.1"/>
    <property type="molecule type" value="Genomic_DNA"/>
</dbReference>
<dbReference type="SUPFAM" id="SSF51161">
    <property type="entry name" value="Trimeric LpxA-like enzymes"/>
    <property type="match status" value="1"/>
</dbReference>
<comment type="catalytic activity">
    <reaction evidence="7">
        <text>a UDP-3-O-[(3R)-3-hydroxyacyl]-alpha-D-glucosamine + a (3R)-hydroxyacyl-[ACP] = a UDP-2-N,3-O-bis[(3R)-3-hydroxyacyl]-alpha-D-glucosamine + holo-[ACP] + H(+)</text>
        <dbReference type="Rhea" id="RHEA:53836"/>
        <dbReference type="Rhea" id="RHEA-COMP:9685"/>
        <dbReference type="Rhea" id="RHEA-COMP:9945"/>
        <dbReference type="ChEBI" id="CHEBI:15378"/>
        <dbReference type="ChEBI" id="CHEBI:64479"/>
        <dbReference type="ChEBI" id="CHEBI:78827"/>
        <dbReference type="ChEBI" id="CHEBI:137740"/>
        <dbReference type="ChEBI" id="CHEBI:137748"/>
        <dbReference type="EC" id="2.3.1.191"/>
    </reaction>
</comment>
<dbReference type="NCBIfam" id="NF002060">
    <property type="entry name" value="PRK00892.1"/>
    <property type="match status" value="1"/>
</dbReference>
<keyword evidence="5 7" id="KW-0443">Lipid metabolism</keyword>
<dbReference type="UniPathway" id="UPA00973"/>
<dbReference type="Pfam" id="PF04613">
    <property type="entry name" value="LpxD"/>
    <property type="match status" value="1"/>
</dbReference>
<protein>
    <recommendedName>
        <fullName evidence="7">UDP-3-O-acylglucosamine N-acyltransferase</fullName>
        <ecNumber evidence="7">2.3.1.191</ecNumber>
    </recommendedName>
</protein>
<feature type="active site" description="Proton acceptor" evidence="7">
    <location>
        <position position="229"/>
    </location>
</feature>
<evidence type="ECO:0000256" key="1">
    <source>
        <dbReference type="ARBA" id="ARBA00022516"/>
    </source>
</evidence>
<sequence>MKLSKIYETLGLKKPLIENDLQITAMNSLQNATHGELSYCDNDKNVKFLDTCEASAILVRENDAKRVKNHAIITQNPHLDFAILSQYFAKPLFYETHPAQISPSAKIMPNVHIGSNVFIDDNTVIMPGVYIGDNVRIGRDCILHPNVVIYNDCLIDDCCILNANCVIGSDGFGFASDKNGKHYKIYHNGRVVLGKHVEIGACTTIDRGVFDDTIIGDFSKVDNLVQIAHNCELGFGSVLVSQVGLAGSTKLGRNVVMGGQSGTTGHLKIGDFAQIAARGGVSKDLPGGKKYAGSHPILELNQWLKLQAKIQKFFSKKS</sequence>
<dbReference type="NCBIfam" id="TIGR01853">
    <property type="entry name" value="lipid_A_lpxD"/>
    <property type="match status" value="1"/>
</dbReference>
<dbReference type="Gene3D" id="2.160.10.10">
    <property type="entry name" value="Hexapeptide repeat proteins"/>
    <property type="match status" value="1"/>
</dbReference>
<comment type="similarity">
    <text evidence="7">Belongs to the transferase hexapeptide repeat family. LpxD subfamily.</text>
</comment>
<evidence type="ECO:0000256" key="3">
    <source>
        <dbReference type="ARBA" id="ARBA00022679"/>
    </source>
</evidence>
<evidence type="ECO:0000256" key="7">
    <source>
        <dbReference type="HAMAP-Rule" id="MF_00523"/>
    </source>
</evidence>
<evidence type="ECO:0000259" key="8">
    <source>
        <dbReference type="Pfam" id="PF04613"/>
    </source>
</evidence>
<dbReference type="AlphaFoldDB" id="A0A7H9CH84"/>
<dbReference type="PANTHER" id="PTHR43378">
    <property type="entry name" value="UDP-3-O-ACYLGLUCOSAMINE N-ACYLTRANSFERASE"/>
    <property type="match status" value="1"/>
</dbReference>
<evidence type="ECO:0000256" key="4">
    <source>
        <dbReference type="ARBA" id="ARBA00022737"/>
    </source>
</evidence>
<organism evidence="9 10">
    <name type="scientific">Candidatus Campylobacter infans</name>
    <dbReference type="NCBI Taxonomy" id="2561898"/>
    <lineage>
        <taxon>Bacteria</taxon>
        <taxon>Pseudomonadati</taxon>
        <taxon>Campylobacterota</taxon>
        <taxon>Epsilonproteobacteria</taxon>
        <taxon>Campylobacterales</taxon>
        <taxon>Campylobacteraceae</taxon>
        <taxon>Campylobacter</taxon>
    </lineage>
</organism>
<dbReference type="GO" id="GO:0009245">
    <property type="term" value="P:lipid A biosynthetic process"/>
    <property type="evidence" value="ECO:0007669"/>
    <property type="project" value="UniProtKB-UniRule"/>
</dbReference>
<comment type="pathway">
    <text evidence="7">Bacterial outer membrane biogenesis; LPS lipid A biosynthesis.</text>
</comment>
<dbReference type="Proteomes" id="UP000509414">
    <property type="component" value="Chromosome"/>
</dbReference>
<accession>A0A7H9CH84</accession>
<reference evidence="9 10" key="1">
    <citation type="submission" date="2020-02" db="EMBL/GenBank/DDBJ databases">
        <title>Complete genome sequence of the novel Campylobacter species Candidatus Campylobacter infans.</title>
        <authorList>
            <person name="Duim B."/>
            <person name="Zomer A."/>
            <person name="van der Graaf L."/>
            <person name="Wagenaar J."/>
        </authorList>
    </citation>
    <scope>NUCLEOTIDE SEQUENCE [LARGE SCALE GENOMIC DNA]</scope>
    <source>
        <strain evidence="9 10">19S00001</strain>
    </source>
</reference>
<gene>
    <name evidence="7 9" type="primary">lpxD</name>
    <name evidence="9" type="ORF">CINF_0818</name>
</gene>
<dbReference type="InterPro" id="IPR001451">
    <property type="entry name" value="Hexapep"/>
</dbReference>
<keyword evidence="6 7" id="KW-0012">Acyltransferase</keyword>
<evidence type="ECO:0000313" key="10">
    <source>
        <dbReference type="Proteomes" id="UP000509414"/>
    </source>
</evidence>
<keyword evidence="4 7" id="KW-0677">Repeat</keyword>
<evidence type="ECO:0000256" key="6">
    <source>
        <dbReference type="ARBA" id="ARBA00023315"/>
    </source>
</evidence>